<proteinExistence type="predicted"/>
<evidence type="ECO:0000256" key="3">
    <source>
        <dbReference type="ARBA" id="ARBA00022989"/>
    </source>
</evidence>
<sequence>MANDSESNSLIGLCATAKALRFHAAVIFSEIVQIILALVTLILLLAAILSYKKYRISLHPNLMLLFANLIFLYAYQYIFIVIVQGRHQLLVYFSSNPCDLLTPAWLSVVLRVPGYVYVRAFIFSHFALATERARATIFARHYEKEGASYPLICIVIIWILTTLETSYVVVQALRDPTFWQPLVQVSLTAETNATFQIYMNFFGLALLIITAIMDYLLLVENRKKRLTNTDYSLSRTFQINENINVMNFIWPVDVSYAVVFSIYLAGSTFIRLISNTIAYAQYVAISNILYTVLSMHSIVTLLLYLRFVRKSRAKVTAVIVEPNDPTRTYFEQLTSQWNINLKGND</sequence>
<dbReference type="AlphaFoldDB" id="A0AAD4MRF1"/>
<feature type="transmembrane region" description="Helical" evidence="5">
    <location>
        <begin position="149"/>
        <end position="170"/>
    </location>
</feature>
<evidence type="ECO:0000256" key="1">
    <source>
        <dbReference type="ARBA" id="ARBA00004141"/>
    </source>
</evidence>
<evidence type="ECO:0000256" key="4">
    <source>
        <dbReference type="ARBA" id="ARBA00023136"/>
    </source>
</evidence>
<feature type="transmembrane region" description="Helical" evidence="5">
    <location>
        <begin position="254"/>
        <end position="273"/>
    </location>
</feature>
<keyword evidence="6" id="KW-0675">Receptor</keyword>
<keyword evidence="7" id="KW-1185">Reference proteome</keyword>
<dbReference type="EMBL" id="JAKKPZ010000122">
    <property type="protein sequence ID" value="KAI1701278.1"/>
    <property type="molecule type" value="Genomic_DNA"/>
</dbReference>
<accession>A0AAD4MRF1</accession>
<evidence type="ECO:0000313" key="7">
    <source>
        <dbReference type="Proteomes" id="UP001201812"/>
    </source>
</evidence>
<protein>
    <submittedName>
        <fullName evidence="6">Serpentine type 7TM GPCR receptor class ab chemoreceptor domain-containing protein</fullName>
    </submittedName>
</protein>
<dbReference type="PANTHER" id="PTHR31357">
    <property type="entry name" value="SERPENTINE RECEPTOR CLASS ALPHA-10"/>
    <property type="match status" value="1"/>
</dbReference>
<feature type="transmembrane region" description="Helical" evidence="5">
    <location>
        <begin position="197"/>
        <end position="218"/>
    </location>
</feature>
<dbReference type="Pfam" id="PF10292">
    <property type="entry name" value="7TM_GPCR_Srab"/>
    <property type="match status" value="1"/>
</dbReference>
<evidence type="ECO:0000256" key="5">
    <source>
        <dbReference type="SAM" id="Phobius"/>
    </source>
</evidence>
<keyword evidence="3 5" id="KW-1133">Transmembrane helix</keyword>
<gene>
    <name evidence="6" type="ORF">DdX_16179</name>
</gene>
<feature type="transmembrane region" description="Helical" evidence="5">
    <location>
        <begin position="279"/>
        <end position="305"/>
    </location>
</feature>
<feature type="transmembrane region" description="Helical" evidence="5">
    <location>
        <begin position="63"/>
        <end position="84"/>
    </location>
</feature>
<organism evidence="6 7">
    <name type="scientific">Ditylenchus destructor</name>
    <dbReference type="NCBI Taxonomy" id="166010"/>
    <lineage>
        <taxon>Eukaryota</taxon>
        <taxon>Metazoa</taxon>
        <taxon>Ecdysozoa</taxon>
        <taxon>Nematoda</taxon>
        <taxon>Chromadorea</taxon>
        <taxon>Rhabditida</taxon>
        <taxon>Tylenchina</taxon>
        <taxon>Tylenchomorpha</taxon>
        <taxon>Sphaerularioidea</taxon>
        <taxon>Anguinidae</taxon>
        <taxon>Anguininae</taxon>
        <taxon>Ditylenchus</taxon>
    </lineage>
</organism>
<name>A0AAD4MRF1_9BILA</name>
<dbReference type="InterPro" id="IPR051080">
    <property type="entry name" value="Nematode_rcpt-like_serp_alpha"/>
</dbReference>
<comment type="subcellular location">
    <subcellularLocation>
        <location evidence="1">Membrane</location>
        <topology evidence="1">Multi-pass membrane protein</topology>
    </subcellularLocation>
</comment>
<dbReference type="GO" id="GO:0016020">
    <property type="term" value="C:membrane"/>
    <property type="evidence" value="ECO:0007669"/>
    <property type="project" value="UniProtKB-SubCell"/>
</dbReference>
<dbReference type="InterPro" id="IPR019408">
    <property type="entry name" value="7TM_GPCR_serpentine_rcpt_Srab"/>
</dbReference>
<feature type="transmembrane region" description="Helical" evidence="5">
    <location>
        <begin position="31"/>
        <end position="51"/>
    </location>
</feature>
<dbReference type="GO" id="GO:0004984">
    <property type="term" value="F:olfactory receptor activity"/>
    <property type="evidence" value="ECO:0007669"/>
    <property type="project" value="TreeGrafter"/>
</dbReference>
<evidence type="ECO:0000256" key="2">
    <source>
        <dbReference type="ARBA" id="ARBA00022692"/>
    </source>
</evidence>
<keyword evidence="4 5" id="KW-0472">Membrane</keyword>
<evidence type="ECO:0000313" key="6">
    <source>
        <dbReference type="EMBL" id="KAI1701278.1"/>
    </source>
</evidence>
<keyword evidence="2 5" id="KW-0812">Transmembrane</keyword>
<reference evidence="6" key="1">
    <citation type="submission" date="2022-01" db="EMBL/GenBank/DDBJ databases">
        <title>Genome Sequence Resource for Two Populations of Ditylenchus destructor, the Migratory Endoparasitic Phytonematode.</title>
        <authorList>
            <person name="Zhang H."/>
            <person name="Lin R."/>
            <person name="Xie B."/>
        </authorList>
    </citation>
    <scope>NUCLEOTIDE SEQUENCE</scope>
    <source>
        <strain evidence="6">BazhouSP</strain>
    </source>
</reference>
<dbReference type="PANTHER" id="PTHR31357:SF18">
    <property type="entry name" value="SERPENTINE RECEPTOR, CLASS T"/>
    <property type="match status" value="1"/>
</dbReference>
<dbReference type="Proteomes" id="UP001201812">
    <property type="component" value="Unassembled WGS sequence"/>
</dbReference>
<feature type="transmembrane region" description="Helical" evidence="5">
    <location>
        <begin position="104"/>
        <end position="128"/>
    </location>
</feature>
<comment type="caution">
    <text evidence="6">The sequence shown here is derived from an EMBL/GenBank/DDBJ whole genome shotgun (WGS) entry which is preliminary data.</text>
</comment>